<keyword evidence="3" id="KW-0813">Transport</keyword>
<dbReference type="InterPro" id="IPR052168">
    <property type="entry name" value="Cytochrome_b561_oxidase"/>
</dbReference>
<comment type="similarity">
    <text evidence="12">Belongs to the cytochrome b561 family.</text>
</comment>
<dbReference type="InterPro" id="IPR011577">
    <property type="entry name" value="Cyt_b561_bac/Ni-Hgenase"/>
</dbReference>
<feature type="transmembrane region" description="Helical" evidence="13">
    <location>
        <begin position="44"/>
        <end position="67"/>
    </location>
</feature>
<reference evidence="15 16" key="1">
    <citation type="submission" date="2020-04" db="EMBL/GenBank/DDBJ databases">
        <authorList>
            <person name="Yoon J."/>
        </authorList>
    </citation>
    <scope>NUCLEOTIDE SEQUENCE [LARGE SCALE GENOMIC DNA]</scope>
    <source>
        <strain evidence="15 16">KMU-115</strain>
    </source>
</reference>
<evidence type="ECO:0000256" key="8">
    <source>
        <dbReference type="ARBA" id="ARBA00022982"/>
    </source>
</evidence>
<dbReference type="GO" id="GO:0046872">
    <property type="term" value="F:metal ion binding"/>
    <property type="evidence" value="ECO:0007669"/>
    <property type="project" value="UniProtKB-KW"/>
</dbReference>
<dbReference type="Pfam" id="PF01292">
    <property type="entry name" value="Ni_hydr_CYTB"/>
    <property type="match status" value="1"/>
</dbReference>
<dbReference type="PANTHER" id="PTHR30529:SF1">
    <property type="entry name" value="CYTOCHROME B561 HOMOLOG 2"/>
    <property type="match status" value="1"/>
</dbReference>
<keyword evidence="6 13" id="KW-0812">Transmembrane</keyword>
<organism evidence="15 16">
    <name type="scientific">Roseicyclus persicicus</name>
    <dbReference type="NCBI Taxonomy" id="2650661"/>
    <lineage>
        <taxon>Bacteria</taxon>
        <taxon>Pseudomonadati</taxon>
        <taxon>Pseudomonadota</taxon>
        <taxon>Alphaproteobacteria</taxon>
        <taxon>Rhodobacterales</taxon>
        <taxon>Roseobacteraceae</taxon>
        <taxon>Roseicyclus</taxon>
    </lineage>
</organism>
<protein>
    <submittedName>
        <fullName evidence="15">Cytochrome B</fullName>
    </submittedName>
</protein>
<sequence length="163" mass="17539">MKNPSGYSQLQITLHWVVVVLVALQFLLHDGISDAYDIARDTGIYALSAPVLGHIAGGALILLLACWRLILRNDRGVPPPPAGEPALFRRLSHVAHLALYGLLILLPVTGALAWGGQMAPAGLAHEVLKTLLMLLVLAHIGAVAVHQLVWKTGLMKRMMKAVD</sequence>
<evidence type="ECO:0000259" key="14">
    <source>
        <dbReference type="Pfam" id="PF01292"/>
    </source>
</evidence>
<name>A0A7X6JXT4_9RHOB</name>
<evidence type="ECO:0000256" key="7">
    <source>
        <dbReference type="ARBA" id="ARBA00022723"/>
    </source>
</evidence>
<evidence type="ECO:0000256" key="2">
    <source>
        <dbReference type="ARBA" id="ARBA00004651"/>
    </source>
</evidence>
<comment type="cofactor">
    <cofactor evidence="1">
        <name>heme b</name>
        <dbReference type="ChEBI" id="CHEBI:60344"/>
    </cofactor>
</comment>
<keyword evidence="10" id="KW-0408">Iron</keyword>
<keyword evidence="11 13" id="KW-0472">Membrane</keyword>
<comment type="subcellular location">
    <subcellularLocation>
        <location evidence="2">Cell membrane</location>
        <topology evidence="2">Multi-pass membrane protein</topology>
    </subcellularLocation>
</comment>
<evidence type="ECO:0000256" key="12">
    <source>
        <dbReference type="ARBA" id="ARBA00037975"/>
    </source>
</evidence>
<dbReference type="EMBL" id="JAAZQQ010000001">
    <property type="protein sequence ID" value="NKX43405.1"/>
    <property type="molecule type" value="Genomic_DNA"/>
</dbReference>
<dbReference type="GO" id="GO:0009055">
    <property type="term" value="F:electron transfer activity"/>
    <property type="evidence" value="ECO:0007669"/>
    <property type="project" value="InterPro"/>
</dbReference>
<feature type="transmembrane region" description="Helical" evidence="13">
    <location>
        <begin position="12"/>
        <end position="32"/>
    </location>
</feature>
<keyword evidence="16" id="KW-1185">Reference proteome</keyword>
<comment type="caution">
    <text evidence="15">The sequence shown here is derived from an EMBL/GenBank/DDBJ whole genome shotgun (WGS) entry which is preliminary data.</text>
</comment>
<evidence type="ECO:0000256" key="4">
    <source>
        <dbReference type="ARBA" id="ARBA00022475"/>
    </source>
</evidence>
<evidence type="ECO:0000256" key="1">
    <source>
        <dbReference type="ARBA" id="ARBA00001970"/>
    </source>
</evidence>
<evidence type="ECO:0000256" key="13">
    <source>
        <dbReference type="SAM" id="Phobius"/>
    </source>
</evidence>
<dbReference type="GO" id="GO:0022904">
    <property type="term" value="P:respiratory electron transport chain"/>
    <property type="evidence" value="ECO:0007669"/>
    <property type="project" value="InterPro"/>
</dbReference>
<keyword evidence="9 13" id="KW-1133">Transmembrane helix</keyword>
<keyword evidence="7" id="KW-0479">Metal-binding</keyword>
<evidence type="ECO:0000313" key="16">
    <source>
        <dbReference type="Proteomes" id="UP000526408"/>
    </source>
</evidence>
<evidence type="ECO:0000256" key="5">
    <source>
        <dbReference type="ARBA" id="ARBA00022617"/>
    </source>
</evidence>
<feature type="domain" description="Cytochrome b561 bacterial/Ni-hydrogenase" evidence="14">
    <location>
        <begin position="7"/>
        <end position="159"/>
    </location>
</feature>
<dbReference type="GO" id="GO:0020037">
    <property type="term" value="F:heme binding"/>
    <property type="evidence" value="ECO:0007669"/>
    <property type="project" value="TreeGrafter"/>
</dbReference>
<accession>A0A7X6JXT4</accession>
<dbReference type="InterPro" id="IPR016174">
    <property type="entry name" value="Di-haem_cyt_TM"/>
</dbReference>
<keyword evidence="8" id="KW-0249">Electron transport</keyword>
<evidence type="ECO:0000256" key="11">
    <source>
        <dbReference type="ARBA" id="ARBA00023136"/>
    </source>
</evidence>
<dbReference type="GO" id="GO:0005886">
    <property type="term" value="C:plasma membrane"/>
    <property type="evidence" value="ECO:0007669"/>
    <property type="project" value="UniProtKB-SubCell"/>
</dbReference>
<evidence type="ECO:0000256" key="3">
    <source>
        <dbReference type="ARBA" id="ARBA00022448"/>
    </source>
</evidence>
<dbReference type="RefSeq" id="WP_168621775.1">
    <property type="nucleotide sequence ID" value="NZ_JAAZQQ010000001.1"/>
</dbReference>
<evidence type="ECO:0000256" key="6">
    <source>
        <dbReference type="ARBA" id="ARBA00022692"/>
    </source>
</evidence>
<dbReference type="PANTHER" id="PTHR30529">
    <property type="entry name" value="CYTOCHROME B561"/>
    <property type="match status" value="1"/>
</dbReference>
<dbReference type="Proteomes" id="UP000526408">
    <property type="component" value="Unassembled WGS sequence"/>
</dbReference>
<feature type="transmembrane region" description="Helical" evidence="13">
    <location>
        <begin position="97"/>
        <end position="115"/>
    </location>
</feature>
<dbReference type="AlphaFoldDB" id="A0A7X6JXT4"/>
<evidence type="ECO:0000313" key="15">
    <source>
        <dbReference type="EMBL" id="NKX43405.1"/>
    </source>
</evidence>
<evidence type="ECO:0000256" key="9">
    <source>
        <dbReference type="ARBA" id="ARBA00022989"/>
    </source>
</evidence>
<gene>
    <name evidence="15" type="ORF">HCU73_02290</name>
</gene>
<feature type="transmembrane region" description="Helical" evidence="13">
    <location>
        <begin position="127"/>
        <end position="150"/>
    </location>
</feature>
<keyword evidence="4" id="KW-1003">Cell membrane</keyword>
<evidence type="ECO:0000256" key="10">
    <source>
        <dbReference type="ARBA" id="ARBA00023004"/>
    </source>
</evidence>
<keyword evidence="5" id="KW-0349">Heme</keyword>
<dbReference type="SUPFAM" id="SSF81342">
    <property type="entry name" value="Transmembrane di-heme cytochromes"/>
    <property type="match status" value="1"/>
</dbReference>
<proteinExistence type="inferred from homology"/>